<protein>
    <recommendedName>
        <fullName evidence="5">THAP-type domain-containing protein</fullName>
    </recommendedName>
</protein>
<evidence type="ECO:0000313" key="7">
    <source>
        <dbReference type="Proteomes" id="UP001160148"/>
    </source>
</evidence>
<feature type="domain" description="THAP-type" evidence="5">
    <location>
        <begin position="11"/>
        <end position="49"/>
    </location>
</feature>
<evidence type="ECO:0000256" key="2">
    <source>
        <dbReference type="ARBA" id="ARBA00022771"/>
    </source>
</evidence>
<comment type="caution">
    <text evidence="6">The sequence shown here is derived from an EMBL/GenBank/DDBJ whole genome shotgun (WGS) entry which is preliminary data.</text>
</comment>
<evidence type="ECO:0000256" key="3">
    <source>
        <dbReference type="ARBA" id="ARBA00022833"/>
    </source>
</evidence>
<evidence type="ECO:0000256" key="4">
    <source>
        <dbReference type="ARBA" id="ARBA00023125"/>
    </source>
</evidence>
<dbReference type="InterPro" id="IPR006612">
    <property type="entry name" value="THAP_Znf"/>
</dbReference>
<dbReference type="GO" id="GO:0008270">
    <property type="term" value="F:zinc ion binding"/>
    <property type="evidence" value="ECO:0007669"/>
    <property type="project" value="UniProtKB-KW"/>
</dbReference>
<keyword evidence="4" id="KW-0238">DNA-binding</keyword>
<accession>A0AAV0VRZ0</accession>
<keyword evidence="2" id="KW-0863">Zinc-finger</keyword>
<evidence type="ECO:0000259" key="5">
    <source>
        <dbReference type="Pfam" id="PF05485"/>
    </source>
</evidence>
<keyword evidence="7" id="KW-1185">Reference proteome</keyword>
<dbReference type="InterPro" id="IPR038441">
    <property type="entry name" value="THAP_Znf_sf"/>
</dbReference>
<dbReference type="Gene3D" id="6.20.210.20">
    <property type="entry name" value="THAP domain"/>
    <property type="match status" value="1"/>
</dbReference>
<sequence length="93" mass="10902">MRAIKLRMGKETLKKKNLRVCSKHFTENDFFSQSAMNKKRRLLMTAIPTQTLPVSSVHNTSPKKDLVLRTEKKVTYIQHKKQNVRHLQIMPAQ</sequence>
<evidence type="ECO:0000256" key="1">
    <source>
        <dbReference type="ARBA" id="ARBA00022723"/>
    </source>
</evidence>
<keyword evidence="3" id="KW-0862">Zinc</keyword>
<evidence type="ECO:0000313" key="6">
    <source>
        <dbReference type="EMBL" id="CAI6346369.1"/>
    </source>
</evidence>
<gene>
    <name evidence="6" type="ORF">MEUPH1_LOCUS3285</name>
</gene>
<proteinExistence type="predicted"/>
<reference evidence="6 7" key="1">
    <citation type="submission" date="2023-01" db="EMBL/GenBank/DDBJ databases">
        <authorList>
            <person name="Whitehead M."/>
        </authorList>
    </citation>
    <scope>NUCLEOTIDE SEQUENCE [LARGE SCALE GENOMIC DNA]</scope>
</reference>
<name>A0AAV0VRZ0_9HEMI</name>
<keyword evidence="1" id="KW-0479">Metal-binding</keyword>
<dbReference type="AlphaFoldDB" id="A0AAV0VRZ0"/>
<dbReference type="EMBL" id="CARXXK010000001">
    <property type="protein sequence ID" value="CAI6346369.1"/>
    <property type="molecule type" value="Genomic_DNA"/>
</dbReference>
<dbReference type="SUPFAM" id="SSF57716">
    <property type="entry name" value="Glucocorticoid receptor-like (DNA-binding domain)"/>
    <property type="match status" value="1"/>
</dbReference>
<dbReference type="GO" id="GO:0003677">
    <property type="term" value="F:DNA binding"/>
    <property type="evidence" value="ECO:0007669"/>
    <property type="project" value="UniProtKB-KW"/>
</dbReference>
<dbReference type="Proteomes" id="UP001160148">
    <property type="component" value="Unassembled WGS sequence"/>
</dbReference>
<organism evidence="6 7">
    <name type="scientific">Macrosiphum euphorbiae</name>
    <name type="common">potato aphid</name>
    <dbReference type="NCBI Taxonomy" id="13131"/>
    <lineage>
        <taxon>Eukaryota</taxon>
        <taxon>Metazoa</taxon>
        <taxon>Ecdysozoa</taxon>
        <taxon>Arthropoda</taxon>
        <taxon>Hexapoda</taxon>
        <taxon>Insecta</taxon>
        <taxon>Pterygota</taxon>
        <taxon>Neoptera</taxon>
        <taxon>Paraneoptera</taxon>
        <taxon>Hemiptera</taxon>
        <taxon>Sternorrhyncha</taxon>
        <taxon>Aphidomorpha</taxon>
        <taxon>Aphidoidea</taxon>
        <taxon>Aphididae</taxon>
        <taxon>Macrosiphini</taxon>
        <taxon>Macrosiphum</taxon>
    </lineage>
</organism>
<dbReference type="Pfam" id="PF05485">
    <property type="entry name" value="THAP"/>
    <property type="match status" value="1"/>
</dbReference>